<dbReference type="InterPro" id="IPR011713">
    <property type="entry name" value="Leu-rich_rpt_3"/>
</dbReference>
<dbReference type="InterPro" id="IPR001611">
    <property type="entry name" value="Leu-rich_rpt"/>
</dbReference>
<evidence type="ECO:0000313" key="4">
    <source>
        <dbReference type="EMBL" id="KAK2976637.1"/>
    </source>
</evidence>
<dbReference type="PROSITE" id="PS50104">
    <property type="entry name" value="TIR"/>
    <property type="match status" value="1"/>
</dbReference>
<dbReference type="Pfam" id="PF23282">
    <property type="entry name" value="WHD_ROQ1"/>
    <property type="match status" value="1"/>
</dbReference>
<dbReference type="InterPro" id="IPR000157">
    <property type="entry name" value="TIR_dom"/>
</dbReference>
<dbReference type="InterPro" id="IPR044974">
    <property type="entry name" value="Disease_R_plants"/>
</dbReference>
<dbReference type="GO" id="GO:0007165">
    <property type="term" value="P:signal transduction"/>
    <property type="evidence" value="ECO:0007669"/>
    <property type="project" value="InterPro"/>
</dbReference>
<dbReference type="Pfam" id="PF00931">
    <property type="entry name" value="NB-ARC"/>
    <property type="match status" value="2"/>
</dbReference>
<dbReference type="EMBL" id="JAVXUO010002056">
    <property type="protein sequence ID" value="KAK2976637.1"/>
    <property type="molecule type" value="Genomic_DNA"/>
</dbReference>
<keyword evidence="2" id="KW-0677">Repeat</keyword>
<dbReference type="SMART" id="SM00382">
    <property type="entry name" value="AAA"/>
    <property type="match status" value="2"/>
</dbReference>
<organism evidence="4 5">
    <name type="scientific">Escallonia rubra</name>
    <dbReference type="NCBI Taxonomy" id="112253"/>
    <lineage>
        <taxon>Eukaryota</taxon>
        <taxon>Viridiplantae</taxon>
        <taxon>Streptophyta</taxon>
        <taxon>Embryophyta</taxon>
        <taxon>Tracheophyta</taxon>
        <taxon>Spermatophyta</taxon>
        <taxon>Magnoliopsida</taxon>
        <taxon>eudicotyledons</taxon>
        <taxon>Gunneridae</taxon>
        <taxon>Pentapetalae</taxon>
        <taxon>asterids</taxon>
        <taxon>campanulids</taxon>
        <taxon>Escalloniales</taxon>
        <taxon>Escalloniaceae</taxon>
        <taxon>Escallonia</taxon>
    </lineage>
</organism>
<dbReference type="InterPro" id="IPR032675">
    <property type="entry name" value="LRR_dom_sf"/>
</dbReference>
<dbReference type="PANTHER" id="PTHR11017">
    <property type="entry name" value="LEUCINE-RICH REPEAT-CONTAINING PROTEIN"/>
    <property type="match status" value="1"/>
</dbReference>
<dbReference type="InterPro" id="IPR002182">
    <property type="entry name" value="NB-ARC"/>
</dbReference>
<dbReference type="GO" id="GO:0043531">
    <property type="term" value="F:ADP binding"/>
    <property type="evidence" value="ECO:0007669"/>
    <property type="project" value="InterPro"/>
</dbReference>
<dbReference type="InterPro" id="IPR035897">
    <property type="entry name" value="Toll_tir_struct_dom_sf"/>
</dbReference>
<keyword evidence="5" id="KW-1185">Reference proteome</keyword>
<dbReference type="InterPro" id="IPR027417">
    <property type="entry name" value="P-loop_NTPase"/>
</dbReference>
<proteinExistence type="predicted"/>
<gene>
    <name evidence="4" type="ORF">RJ640_024171</name>
</gene>
<dbReference type="SUPFAM" id="SSF52058">
    <property type="entry name" value="L domain-like"/>
    <property type="match status" value="1"/>
</dbReference>
<evidence type="ECO:0000256" key="1">
    <source>
        <dbReference type="ARBA" id="ARBA00022614"/>
    </source>
</evidence>
<dbReference type="SUPFAM" id="SSF52200">
    <property type="entry name" value="Toll/Interleukin receptor TIR domain"/>
    <property type="match status" value="2"/>
</dbReference>
<reference evidence="4" key="1">
    <citation type="submission" date="2022-12" db="EMBL/GenBank/DDBJ databases">
        <title>Draft genome assemblies for two species of Escallonia (Escalloniales).</title>
        <authorList>
            <person name="Chanderbali A."/>
            <person name="Dervinis C."/>
            <person name="Anghel I."/>
            <person name="Soltis D."/>
            <person name="Soltis P."/>
            <person name="Zapata F."/>
        </authorList>
    </citation>
    <scope>NUCLEOTIDE SEQUENCE</scope>
    <source>
        <strain evidence="4">UCBG92.1500</strain>
        <tissue evidence="4">Leaf</tissue>
    </source>
</reference>
<name>A0AA88UIM7_9ASTE</name>
<dbReference type="Gene3D" id="3.40.50.10140">
    <property type="entry name" value="Toll/interleukin-1 receptor homology (TIR) domain"/>
    <property type="match status" value="1"/>
</dbReference>
<protein>
    <recommendedName>
        <fullName evidence="3">TIR domain-containing protein</fullName>
    </recommendedName>
</protein>
<dbReference type="InterPro" id="IPR042197">
    <property type="entry name" value="Apaf_helical"/>
</dbReference>
<keyword evidence="1" id="KW-0433">Leucine-rich repeat</keyword>
<accession>A0AA88UIM7</accession>
<feature type="non-terminal residue" evidence="4">
    <location>
        <position position="1180"/>
    </location>
</feature>
<dbReference type="SMART" id="SM00255">
    <property type="entry name" value="TIR"/>
    <property type="match status" value="1"/>
</dbReference>
<dbReference type="GO" id="GO:0006952">
    <property type="term" value="P:defense response"/>
    <property type="evidence" value="ECO:0007669"/>
    <property type="project" value="InterPro"/>
</dbReference>
<dbReference type="Gene3D" id="3.80.10.10">
    <property type="entry name" value="Ribonuclease Inhibitor"/>
    <property type="match status" value="3"/>
</dbReference>
<feature type="domain" description="TIR" evidence="3">
    <location>
        <begin position="1"/>
        <end position="145"/>
    </location>
</feature>
<dbReference type="InterPro" id="IPR003593">
    <property type="entry name" value="AAA+_ATPase"/>
</dbReference>
<dbReference type="Gene3D" id="3.40.50.300">
    <property type="entry name" value="P-loop containing nucleotide triphosphate hydrolases"/>
    <property type="match status" value="2"/>
</dbReference>
<dbReference type="InterPro" id="IPR058192">
    <property type="entry name" value="WHD_ROQ1-like"/>
</dbReference>
<dbReference type="Pfam" id="PF01582">
    <property type="entry name" value="TIR"/>
    <property type="match status" value="2"/>
</dbReference>
<comment type="caution">
    <text evidence="4">The sequence shown here is derived from an EMBL/GenBank/DDBJ whole genome shotgun (WGS) entry which is preliminary data.</text>
</comment>
<dbReference type="Gene3D" id="1.10.8.430">
    <property type="entry name" value="Helical domain of apoptotic protease-activating factors"/>
    <property type="match status" value="2"/>
</dbReference>
<sequence>GEDTRKTFTDHLYTALVQAGLSVFRDNDEIERGGNLKRELDRAIKGSQIAIIVFSKDYASSKWCLDELAMILDCKDTSRHTVFPVFYDVEPSEVRNQRGSFADAFTSYEEQLINAGSDTETGRELMKKHESRFIQKIVRVIEEKLNRRVLSVTHHQVGINSHVKNINVWIQDGSIDTNILVIYGMGGIGKTTIAKIAYNLNFHRFDSSNFVADVKQHSEQFNGILELQNQVLSNILKGEKGRLYNVHEGSIKINQAICSKRVLVVLDDVDKLDQFDALLGTRVFYPGSKIIITTRKKGLLRAHAAHKVHKVEILGCDESLELFSWHAFGQDHPVDGYVEQSERLVRRCNGLPLALQVLGSSLLGKSIDIWEGALSKLEEIPHTAVQKVLEISYYTLQDDYDKNLFLHIACFFIGEEKDYTVRILEKCGCVGLLEVCESIGFLKGLELLDLEDCTSLKKLPRNIGVLNFLQELNISGCSNLDDFPVELGKMKSLRVLRANKLSLNPLPSATGEVKSWQTFLLPWVSQPKRSVQNLLVSLPRSLVDLSLQNCNLSDDSFPQNFGNLSSLRILNLCNNPICSLPDCIRSLKRLYFINLSSCTRLQSVEGLPDALAWLLVRFGALLKHEIDTEIGDEWMQKLQGWRPPLPEVVGQQEWSCKVKLMGSQIAIIVFSKDYASSKWCLDELAMILDCKDTSRHTVFPVFYDVEPSEDGSVDANILVIYGMGGIGKTTIAKIAYNSNFHRFDSSSFVANVKQHSEQFNSILQLQNQVLSDILKGEKGRLYNVHEGSIKINQAICSKRVLVVLDDVDKLDQFDTLFGTQVFYPGSKIILTTRKKGLLGTHAAHKVHRVESLCCDESLKLFSLHAFGQDHPMDGYVEQSQRLVRRCEGLPQALQILSSSLSGKSIDVWEDALSKLEEVPHIDIQKVLEISHNTLQDDYDNNLFLHIACFFVGEEKDYIVKILDKCGLHPTVGIDSLIDRCLLTLEKGNKLMMHQLIQEMGKEIVRKESPKEPGNRSRLWHHKDSFHLTGNYEDFPRRLRWLCWHGFPLKHVPIDISLENLVILDLRHSKLKQFWEGTKCLAFLKTLDLSYSERHARTFNLLRLPNLDKLILKGCVGLLEVCESIGFLKGLDILDLEDCTSLKKLPKNIGLRNFLQELNISGRSNLDNFPAELGKMKSLSS</sequence>
<dbReference type="PROSITE" id="PS51450">
    <property type="entry name" value="LRR"/>
    <property type="match status" value="1"/>
</dbReference>
<dbReference type="SUPFAM" id="SSF52540">
    <property type="entry name" value="P-loop containing nucleoside triphosphate hydrolases"/>
    <property type="match status" value="2"/>
</dbReference>
<dbReference type="PRINTS" id="PR00364">
    <property type="entry name" value="DISEASERSIST"/>
</dbReference>
<evidence type="ECO:0000259" key="3">
    <source>
        <dbReference type="PROSITE" id="PS50104"/>
    </source>
</evidence>
<dbReference type="AlphaFoldDB" id="A0AA88UIM7"/>
<dbReference type="PANTHER" id="PTHR11017:SF305">
    <property type="entry name" value="TMV RESISTANCE PROTEIN N-LIKE"/>
    <property type="match status" value="1"/>
</dbReference>
<dbReference type="Proteomes" id="UP001187471">
    <property type="component" value="Unassembled WGS sequence"/>
</dbReference>
<dbReference type="SUPFAM" id="SSF52047">
    <property type="entry name" value="RNI-like"/>
    <property type="match status" value="1"/>
</dbReference>
<evidence type="ECO:0000313" key="5">
    <source>
        <dbReference type="Proteomes" id="UP001187471"/>
    </source>
</evidence>
<evidence type="ECO:0000256" key="2">
    <source>
        <dbReference type="ARBA" id="ARBA00022737"/>
    </source>
</evidence>
<dbReference type="Pfam" id="PF07725">
    <property type="entry name" value="LRR_3"/>
    <property type="match status" value="1"/>
</dbReference>